<comment type="caution">
    <text evidence="3">The sequence shown here is derived from an EMBL/GenBank/DDBJ whole genome shotgun (WGS) entry which is preliminary data.</text>
</comment>
<reference evidence="3 4" key="1">
    <citation type="submission" date="2022-06" db="EMBL/GenBank/DDBJ databases">
        <title>Mycolicibacterium sp. CAU 1645 isolated from seawater.</title>
        <authorList>
            <person name="Kim W."/>
        </authorList>
    </citation>
    <scope>NUCLEOTIDE SEQUENCE [LARGE SCALE GENOMIC DNA]</scope>
    <source>
        <strain evidence="3 4">CAU 1645</strain>
    </source>
</reference>
<feature type="region of interest" description="Disordered" evidence="1">
    <location>
        <begin position="258"/>
        <end position="302"/>
    </location>
</feature>
<keyword evidence="2" id="KW-1133">Transmembrane helix</keyword>
<evidence type="ECO:0000313" key="4">
    <source>
        <dbReference type="Proteomes" id="UP001651690"/>
    </source>
</evidence>
<feature type="transmembrane region" description="Helical" evidence="2">
    <location>
        <begin position="27"/>
        <end position="49"/>
    </location>
</feature>
<sequence>MTTLTPPPPAPPTEPGPPALTPGGRSALRALVVIAAVVLVGGSVIALSLSAVGLSRFRVIADEQSLPADLRALVIDTAEVPAAVTLTTDRDATEPRVSMRMVNSVRSGEQALAIAQNGRTATVTVSGETAGFMRWSRTGQITVTLPPALARDISITVRQDAGVLLAQADVDELIAHGTDGAVILSGDARRIEVHNENGSVVTREPISVTESFTAETVDGDMVVDFADAAPRTIEATTNNGDVALELPASGPYLVRTDSASESTVTVPQTTDPKRAVAEVTARSDDGSVTVSPLTGGDHRRHP</sequence>
<accession>A0ABT1LW23</accession>
<evidence type="ECO:0000256" key="2">
    <source>
        <dbReference type="SAM" id="Phobius"/>
    </source>
</evidence>
<name>A0ABT1LW23_9MYCO</name>
<organism evidence="3 4">
    <name type="scientific">Mycolicibacterium arenosum</name>
    <dbReference type="NCBI Taxonomy" id="2952157"/>
    <lineage>
        <taxon>Bacteria</taxon>
        <taxon>Bacillati</taxon>
        <taxon>Actinomycetota</taxon>
        <taxon>Actinomycetes</taxon>
        <taxon>Mycobacteriales</taxon>
        <taxon>Mycobacteriaceae</taxon>
        <taxon>Mycolicibacterium</taxon>
    </lineage>
</organism>
<feature type="compositionally biased region" description="Polar residues" evidence="1">
    <location>
        <begin position="258"/>
        <end position="270"/>
    </location>
</feature>
<evidence type="ECO:0000313" key="3">
    <source>
        <dbReference type="EMBL" id="MCP9271099.1"/>
    </source>
</evidence>
<feature type="compositionally biased region" description="Pro residues" evidence="1">
    <location>
        <begin position="1"/>
        <end position="20"/>
    </location>
</feature>
<protein>
    <submittedName>
        <fullName evidence="3">DUF4097 domain-containing protein</fullName>
    </submittedName>
</protein>
<keyword evidence="2" id="KW-0812">Transmembrane</keyword>
<feature type="region of interest" description="Disordered" evidence="1">
    <location>
        <begin position="1"/>
        <end position="22"/>
    </location>
</feature>
<proteinExistence type="predicted"/>
<feature type="compositionally biased region" description="Basic and acidic residues" evidence="1">
    <location>
        <begin position="271"/>
        <end position="285"/>
    </location>
</feature>
<dbReference type="Proteomes" id="UP001651690">
    <property type="component" value="Unassembled WGS sequence"/>
</dbReference>
<gene>
    <name evidence="3" type="ORF">NM203_02735</name>
</gene>
<dbReference type="EMBL" id="JANDBD010000001">
    <property type="protein sequence ID" value="MCP9271099.1"/>
    <property type="molecule type" value="Genomic_DNA"/>
</dbReference>
<keyword evidence="2" id="KW-0472">Membrane</keyword>
<dbReference type="RefSeq" id="WP_255058070.1">
    <property type="nucleotide sequence ID" value="NZ_JANDBD010000001.1"/>
</dbReference>
<keyword evidence="4" id="KW-1185">Reference proteome</keyword>
<evidence type="ECO:0000256" key="1">
    <source>
        <dbReference type="SAM" id="MobiDB-lite"/>
    </source>
</evidence>